<gene>
    <name evidence="7" type="ORF">SNE40_022260</name>
</gene>
<dbReference type="PROSITE" id="PS00108">
    <property type="entry name" value="PROTEIN_KINASE_ST"/>
    <property type="match status" value="1"/>
</dbReference>
<dbReference type="InterPro" id="IPR050538">
    <property type="entry name" value="MAP_kinase_kinase_kinase"/>
</dbReference>
<dbReference type="SUPFAM" id="SSF56112">
    <property type="entry name" value="Protein kinase-like (PK-like)"/>
    <property type="match status" value="1"/>
</dbReference>
<organism evidence="7 8">
    <name type="scientific">Patella caerulea</name>
    <name type="common">Rayed Mediterranean limpet</name>
    <dbReference type="NCBI Taxonomy" id="87958"/>
    <lineage>
        <taxon>Eukaryota</taxon>
        <taxon>Metazoa</taxon>
        <taxon>Spiralia</taxon>
        <taxon>Lophotrochozoa</taxon>
        <taxon>Mollusca</taxon>
        <taxon>Gastropoda</taxon>
        <taxon>Patellogastropoda</taxon>
        <taxon>Patelloidea</taxon>
        <taxon>Patellidae</taxon>
        <taxon>Patella</taxon>
    </lineage>
</organism>
<keyword evidence="2" id="KW-0547">Nucleotide-binding</keyword>
<feature type="compositionally biased region" description="Polar residues" evidence="5">
    <location>
        <begin position="1095"/>
        <end position="1115"/>
    </location>
</feature>
<evidence type="ECO:0000256" key="1">
    <source>
        <dbReference type="ARBA" id="ARBA00022679"/>
    </source>
</evidence>
<evidence type="ECO:0000256" key="4">
    <source>
        <dbReference type="ARBA" id="ARBA00022840"/>
    </source>
</evidence>
<feature type="compositionally biased region" description="Polar residues" evidence="5">
    <location>
        <begin position="578"/>
        <end position="588"/>
    </location>
</feature>
<feature type="compositionally biased region" description="Basic and acidic residues" evidence="5">
    <location>
        <begin position="1004"/>
        <end position="1015"/>
    </location>
</feature>
<evidence type="ECO:0000313" key="8">
    <source>
        <dbReference type="Proteomes" id="UP001347796"/>
    </source>
</evidence>
<dbReference type="PANTHER" id="PTHR48016">
    <property type="entry name" value="MAP KINASE KINASE KINASE SSK2-RELATED-RELATED"/>
    <property type="match status" value="1"/>
</dbReference>
<evidence type="ECO:0000256" key="2">
    <source>
        <dbReference type="ARBA" id="ARBA00022741"/>
    </source>
</evidence>
<dbReference type="GO" id="GO:0004672">
    <property type="term" value="F:protein kinase activity"/>
    <property type="evidence" value="ECO:0007669"/>
    <property type="project" value="InterPro"/>
</dbReference>
<dbReference type="Gene3D" id="3.30.200.20">
    <property type="entry name" value="Phosphorylase Kinase, domain 1"/>
    <property type="match status" value="1"/>
</dbReference>
<feature type="compositionally biased region" description="Polar residues" evidence="5">
    <location>
        <begin position="824"/>
        <end position="846"/>
    </location>
</feature>
<protein>
    <recommendedName>
        <fullName evidence="6">Protein kinase domain-containing protein</fullName>
    </recommendedName>
</protein>
<evidence type="ECO:0000256" key="5">
    <source>
        <dbReference type="SAM" id="MobiDB-lite"/>
    </source>
</evidence>
<accession>A0AAN8GAJ8</accession>
<dbReference type="PANTHER" id="PTHR48016:SF56">
    <property type="entry name" value="MAPKK KINASE"/>
    <property type="match status" value="1"/>
</dbReference>
<dbReference type="InterPro" id="IPR008271">
    <property type="entry name" value="Ser/Thr_kinase_AS"/>
</dbReference>
<dbReference type="EMBL" id="JAZGQO010000021">
    <property type="protein sequence ID" value="KAK6165311.1"/>
    <property type="molecule type" value="Genomic_DNA"/>
</dbReference>
<dbReference type="GO" id="GO:0005524">
    <property type="term" value="F:ATP binding"/>
    <property type="evidence" value="ECO:0007669"/>
    <property type="project" value="UniProtKB-KW"/>
</dbReference>
<evidence type="ECO:0000259" key="6">
    <source>
        <dbReference type="PROSITE" id="PS50011"/>
    </source>
</evidence>
<feature type="compositionally biased region" description="Low complexity" evidence="5">
    <location>
        <begin position="1016"/>
        <end position="1028"/>
    </location>
</feature>
<proteinExistence type="predicted"/>
<feature type="region of interest" description="Disordered" evidence="5">
    <location>
        <begin position="1095"/>
        <end position="1120"/>
    </location>
</feature>
<reference evidence="7 8" key="1">
    <citation type="submission" date="2024-01" db="EMBL/GenBank/DDBJ databases">
        <title>The genome of the rayed Mediterranean limpet Patella caerulea (Linnaeus, 1758).</title>
        <authorList>
            <person name="Anh-Thu Weber A."/>
            <person name="Halstead-Nussloch G."/>
        </authorList>
    </citation>
    <scope>NUCLEOTIDE SEQUENCE [LARGE SCALE GENOMIC DNA]</scope>
    <source>
        <strain evidence="7">AATW-2023a</strain>
        <tissue evidence="7">Whole specimen</tissue>
    </source>
</reference>
<dbReference type="Proteomes" id="UP001347796">
    <property type="component" value="Unassembled WGS sequence"/>
</dbReference>
<keyword evidence="4" id="KW-0067">ATP-binding</keyword>
<feature type="region of interest" description="Disordered" evidence="5">
    <location>
        <begin position="822"/>
        <end position="846"/>
    </location>
</feature>
<dbReference type="Gene3D" id="1.10.510.10">
    <property type="entry name" value="Transferase(Phosphotransferase) domain 1"/>
    <property type="match status" value="1"/>
</dbReference>
<feature type="region of interest" description="Disordered" evidence="5">
    <location>
        <begin position="576"/>
        <end position="596"/>
    </location>
</feature>
<feature type="region of interest" description="Disordered" evidence="5">
    <location>
        <begin position="195"/>
        <end position="246"/>
    </location>
</feature>
<sequence length="1267" mass="143058">MSATVRREVIAVQEETRPTIISLQSFLEFLGYLSFKEEPPDNILSAEIFQSTLRNINPCLTYCFHEILHEVTENDEICMLCSIIHALVQHFANCTVKIYTCGVCLQLYRLQQGHIQNCQTNGMRTKKSSSDICFVLTEAMGVERFDVTSDMFWHRLKKAASEIVKIPCSVNYATLRANPDCDPLTGLRSLSRSVSVNDDSKEVQSKPADSNLDSRMTYTSQSQINSRSYQDLNPDPRQLGVGARPKEPVRLKVSRKGSNELASKLCELPETHEIEDFCNSLGSNGVQSSQSNNSIIPPANLSHEVKLGDIKVPLSAFTQDAYDTQKTYGESGAMSLPMDHHYNLDNHQFTSLEDRPTGIPGINEVVYGTRDQLRIVAGYWSKLKGTVKDTTTLPYQAREEGVIISKYKKKLRILRTKYQKHCQWERLSHLGNGAAGKCHLAMDLTSNYKFCVKRLIIHNYEQEELKVWCDLEHPNIVHLFGALRQGEKIYIFAEFIDGGSLTACINEQKAMNRRLSHVMALTYIQQLLQVLVYLQSKGIIHEDIKSDNILLRRGSTSIAVCDFGLARYINQEKDFKGQSPSGTSTQWSPEKAASQGHGFPSEVWAAICVLVHIMSGDPPWLKRYHQAAMLHFIIFQKSPPIEDVPETIREDMMDLIRSGFAVEERRRPTAQELLNHPVFKQIVKDMPDTCYSILGNEKPPLLSTQKNQELDSVVQTLEQKINFQKRNLTVPIMQSNSNSSQGPSESANSAPKFQIRREFLAAFNQFSQMPTYNGNRMDSDDLDIPKLSILEQVPSNKEDNEETTLRNVDDYLFSSSLQTSTLTNRSIQKHSNNGHSMKNSKKQATSGVHTASECSENPQTFNSIKIQQTDFSSTTAVGRHGQTLCDTTLPKEFQDGDNNITQFSSKETARILGTSPTVVGNNEKMDLSIFSSCADVSNTEVCDSMELYFTDPEETSKIFEQFISDDVLNSGFSLNRPVLKIYENHDRNLMSPKPEMLPNFEKLEQSDEDSKHSTELLESLADSSSANSHGNYNKTNSKGRKSPNKHRTELHIEIKPHHQVLSHLKEDRTLHSMKSAPIPQAEQYPVVTVAMTANPSGTQPPAWPTSSAPNTASRSSDLDEERDALLNKLQEGLSAINTADWMDQEAVLSDPEIMEQDVKNVLVRLQKDIPTERNGLLKFFSESQDLICSVRPEPTITEWKELFENSPIVQMIQDKSIFHFIINYVENEETIPVDYSTPIDRRRTDLTVSPTTAEDMNCWCDSHLNIR</sequence>
<dbReference type="Pfam" id="PF00069">
    <property type="entry name" value="Pkinase"/>
    <property type="match status" value="1"/>
</dbReference>
<keyword evidence="8" id="KW-1185">Reference proteome</keyword>
<dbReference type="AlphaFoldDB" id="A0AAN8GAJ8"/>
<keyword evidence="1" id="KW-0808">Transferase</keyword>
<feature type="domain" description="Protein kinase" evidence="6">
    <location>
        <begin position="424"/>
        <end position="679"/>
    </location>
</feature>
<evidence type="ECO:0000256" key="3">
    <source>
        <dbReference type="ARBA" id="ARBA00022777"/>
    </source>
</evidence>
<keyword evidence="3" id="KW-0418">Kinase</keyword>
<feature type="compositionally biased region" description="Polar residues" evidence="5">
    <location>
        <begin position="207"/>
        <end position="231"/>
    </location>
</feature>
<name>A0AAN8GAJ8_PATCE</name>
<dbReference type="InterPro" id="IPR000719">
    <property type="entry name" value="Prot_kinase_dom"/>
</dbReference>
<dbReference type="PROSITE" id="PS50011">
    <property type="entry name" value="PROTEIN_KINASE_DOM"/>
    <property type="match status" value="1"/>
</dbReference>
<feature type="region of interest" description="Disordered" evidence="5">
    <location>
        <begin position="1004"/>
        <end position="1045"/>
    </location>
</feature>
<dbReference type="InterPro" id="IPR011009">
    <property type="entry name" value="Kinase-like_dom_sf"/>
</dbReference>
<comment type="caution">
    <text evidence="7">The sequence shown here is derived from an EMBL/GenBank/DDBJ whole genome shotgun (WGS) entry which is preliminary data.</text>
</comment>
<dbReference type="SMART" id="SM00220">
    <property type="entry name" value="S_TKc"/>
    <property type="match status" value="1"/>
</dbReference>
<evidence type="ECO:0000313" key="7">
    <source>
        <dbReference type="EMBL" id="KAK6165311.1"/>
    </source>
</evidence>